<keyword evidence="4" id="KW-1185">Reference proteome</keyword>
<dbReference type="AlphaFoldDB" id="A0A3L8Q7A8"/>
<reference evidence="3 4" key="1">
    <citation type="journal article" date="2018" name="Proc. R. Soc. B">
        <title>A non-coding region near Follistatin controls head colour polymorphism in the Gouldian finch.</title>
        <authorList>
            <person name="Toomey M.B."/>
            <person name="Marques C.I."/>
            <person name="Andrade P."/>
            <person name="Araujo P.M."/>
            <person name="Sabatino S."/>
            <person name="Gazda M.A."/>
            <person name="Afonso S."/>
            <person name="Lopes R.J."/>
            <person name="Corbo J.C."/>
            <person name="Carneiro M."/>
        </authorList>
    </citation>
    <scope>NUCLEOTIDE SEQUENCE [LARGE SCALE GENOMIC DNA]</scope>
    <source>
        <strain evidence="3">Red01</strain>
        <tissue evidence="3">Muscle</tissue>
    </source>
</reference>
<dbReference type="EMBL" id="QUSF01003447">
    <property type="protein sequence ID" value="RLV63216.1"/>
    <property type="molecule type" value="Genomic_DNA"/>
</dbReference>
<evidence type="ECO:0000313" key="4">
    <source>
        <dbReference type="Proteomes" id="UP000276834"/>
    </source>
</evidence>
<feature type="non-terminal residue" evidence="3">
    <location>
        <position position="120"/>
    </location>
</feature>
<gene>
    <name evidence="3" type="ORF">DV515_00018497</name>
    <name evidence="2" type="ORF">DV515_00018498</name>
</gene>
<proteinExistence type="predicted"/>
<reference evidence="3" key="2">
    <citation type="submission" date="2018-08" db="EMBL/GenBank/DDBJ databases">
        <authorList>
            <person name="Sabatino S.J."/>
        </authorList>
    </citation>
    <scope>NUCLEOTIDE SEQUENCE</scope>
    <source>
        <strain evidence="3">Red01</strain>
        <tissue evidence="3">Muscle</tissue>
    </source>
</reference>
<evidence type="ECO:0000313" key="3">
    <source>
        <dbReference type="EMBL" id="RLV63217.1"/>
    </source>
</evidence>
<accession>A0A3L8Q7A8</accession>
<feature type="compositionally biased region" description="Low complexity" evidence="1">
    <location>
        <begin position="26"/>
        <end position="45"/>
    </location>
</feature>
<evidence type="ECO:0000313" key="2">
    <source>
        <dbReference type="EMBL" id="RLV63216.1"/>
    </source>
</evidence>
<organism evidence="3 4">
    <name type="scientific">Chloebia gouldiae</name>
    <name type="common">Gouldian finch</name>
    <name type="synonym">Erythrura gouldiae</name>
    <dbReference type="NCBI Taxonomy" id="44316"/>
    <lineage>
        <taxon>Eukaryota</taxon>
        <taxon>Metazoa</taxon>
        <taxon>Chordata</taxon>
        <taxon>Craniata</taxon>
        <taxon>Vertebrata</taxon>
        <taxon>Euteleostomi</taxon>
        <taxon>Archelosauria</taxon>
        <taxon>Archosauria</taxon>
        <taxon>Dinosauria</taxon>
        <taxon>Saurischia</taxon>
        <taxon>Theropoda</taxon>
        <taxon>Coelurosauria</taxon>
        <taxon>Aves</taxon>
        <taxon>Neognathae</taxon>
        <taxon>Neoaves</taxon>
        <taxon>Telluraves</taxon>
        <taxon>Australaves</taxon>
        <taxon>Passeriformes</taxon>
        <taxon>Passeroidea</taxon>
        <taxon>Passeridae</taxon>
        <taxon>Chloebia</taxon>
    </lineage>
</organism>
<comment type="caution">
    <text evidence="3">The sequence shown here is derived from an EMBL/GenBank/DDBJ whole genome shotgun (WGS) entry which is preliminary data.</text>
</comment>
<protein>
    <submittedName>
        <fullName evidence="3">Uncharacterized protein</fullName>
    </submittedName>
</protein>
<dbReference type="Proteomes" id="UP000276834">
    <property type="component" value="Unassembled WGS sequence"/>
</dbReference>
<sequence>MLTDGSASREVGAPSPAPLTGRSSRGGRCAAKDGAAACPAPGAAGAPPPPRHSRSEGRKRAAPQPGGRTFLRGRFLSASFPCGAHVPGIHPCLAWKRLLEEVTAAPEKGSTPLTPSVASG</sequence>
<name>A0A3L8Q7A8_CHLGU</name>
<feature type="region of interest" description="Disordered" evidence="1">
    <location>
        <begin position="1"/>
        <end position="70"/>
    </location>
</feature>
<dbReference type="EMBL" id="QUSF01003446">
    <property type="protein sequence ID" value="RLV63217.1"/>
    <property type="molecule type" value="Genomic_DNA"/>
</dbReference>
<evidence type="ECO:0000256" key="1">
    <source>
        <dbReference type="SAM" id="MobiDB-lite"/>
    </source>
</evidence>